<dbReference type="InterPro" id="IPR017896">
    <property type="entry name" value="4Fe4S_Fe-S-bd"/>
</dbReference>
<evidence type="ECO:0000313" key="12">
    <source>
        <dbReference type="EMBL" id="GAA0573143.1"/>
    </source>
</evidence>
<protein>
    <submittedName>
        <fullName evidence="12">Uncharacterized protein</fullName>
    </submittedName>
</protein>
<keyword evidence="5 9" id="KW-0521">NADP</keyword>
<evidence type="ECO:0000256" key="5">
    <source>
        <dbReference type="ARBA" id="ARBA00022857"/>
    </source>
</evidence>
<accession>A0ABN1ES48</accession>
<dbReference type="RefSeq" id="WP_343894035.1">
    <property type="nucleotide sequence ID" value="NZ_BAAAFZ010000008.1"/>
</dbReference>
<evidence type="ECO:0000256" key="3">
    <source>
        <dbReference type="ARBA" id="ARBA00022723"/>
    </source>
</evidence>
<dbReference type="Gene3D" id="3.40.50.80">
    <property type="entry name" value="Nucleotide-binding domain of ferredoxin-NADP reductase (FNR) module"/>
    <property type="match status" value="1"/>
</dbReference>
<sequence length="417" mass="44681">MDGMLEGQGGAGAALKQHLIDPEICIRCNTCEATCPINAITHDENNYVVDPGTCNFCMDCVAPCPTGAIDNWFQVPAPFGLDEQFSWQELPPRPALPADGGGVGEAVDALDEEAAALIADAHRGAGGKVRAPVSASKPRVNLFSRAEPALAKVTGNIRVTRSGTSSDVHHIILDFGATPFPVLEGQSIGVVPPGTGPDGRPHAMRLYSVCSARDGERPNTNNLALTVKRVAEPRPDGSVFRGVASNWLCDLALGETVPVIGPFGATFLMPDDPETDVVMVCTGTGAAPFRGFTERRRRLGAAGRGRLHLFFGARTPEELPYFGPLQKVPVAVLDQNLVYSRLPGRPKEYVQDRMRARAADLAALLRKDGTHIFVCGLRGLEAGVEEALSAIGREHGIDWTALRASMREQGRYHVETY</sequence>
<evidence type="ECO:0000259" key="10">
    <source>
        <dbReference type="PROSITE" id="PS51379"/>
    </source>
</evidence>
<evidence type="ECO:0000256" key="7">
    <source>
        <dbReference type="ARBA" id="ARBA00023004"/>
    </source>
</evidence>
<dbReference type="Gene3D" id="3.30.70.20">
    <property type="match status" value="1"/>
</dbReference>
<dbReference type="Pfam" id="PF00175">
    <property type="entry name" value="NAD_binding_1"/>
    <property type="match status" value="1"/>
</dbReference>
<comment type="caution">
    <text evidence="12">The sequence shown here is derived from an EMBL/GenBank/DDBJ whole genome shotgun (WGS) entry which is preliminary data.</text>
</comment>
<dbReference type="EMBL" id="BAAAFZ010000008">
    <property type="protein sequence ID" value="GAA0573143.1"/>
    <property type="molecule type" value="Genomic_DNA"/>
</dbReference>
<dbReference type="Proteomes" id="UP001501588">
    <property type="component" value="Unassembled WGS sequence"/>
</dbReference>
<dbReference type="Pfam" id="PF12838">
    <property type="entry name" value="Fer4_7"/>
    <property type="match status" value="1"/>
</dbReference>
<evidence type="ECO:0000256" key="2">
    <source>
        <dbReference type="ARBA" id="ARBA00022630"/>
    </source>
</evidence>
<keyword evidence="6 9" id="KW-0560">Oxidoreductase</keyword>
<keyword evidence="7" id="KW-0408">Iron</keyword>
<evidence type="ECO:0000256" key="9">
    <source>
        <dbReference type="PIRNR" id="PIRNR000361"/>
    </source>
</evidence>
<dbReference type="SUPFAM" id="SSF52343">
    <property type="entry name" value="Ferredoxin reductase-like, C-terminal NADP-linked domain"/>
    <property type="match status" value="1"/>
</dbReference>
<dbReference type="InterPro" id="IPR001433">
    <property type="entry name" value="OxRdtase_FAD/NAD-bd"/>
</dbReference>
<dbReference type="InterPro" id="IPR015701">
    <property type="entry name" value="FNR"/>
</dbReference>
<comment type="cofactor">
    <cofactor evidence="1">
        <name>FAD</name>
        <dbReference type="ChEBI" id="CHEBI:57692"/>
    </cofactor>
</comment>
<feature type="domain" description="FAD-binding FR-type" evidence="11">
    <location>
        <begin position="146"/>
        <end position="269"/>
    </location>
</feature>
<evidence type="ECO:0000313" key="13">
    <source>
        <dbReference type="Proteomes" id="UP001501588"/>
    </source>
</evidence>
<dbReference type="InterPro" id="IPR017900">
    <property type="entry name" value="4Fe4S_Fe_S_CS"/>
</dbReference>
<dbReference type="PROSITE" id="PS51384">
    <property type="entry name" value="FAD_FR"/>
    <property type="match status" value="1"/>
</dbReference>
<name>A0ABN1ES48_9PROT</name>
<dbReference type="PROSITE" id="PS00198">
    <property type="entry name" value="4FE4S_FER_1"/>
    <property type="match status" value="1"/>
</dbReference>
<keyword evidence="13" id="KW-1185">Reference proteome</keyword>
<dbReference type="NCBIfam" id="TIGR03224">
    <property type="entry name" value="benzo_boxA"/>
    <property type="match status" value="1"/>
</dbReference>
<dbReference type="InterPro" id="IPR039261">
    <property type="entry name" value="FNR_nucleotide-bd"/>
</dbReference>
<evidence type="ECO:0000256" key="4">
    <source>
        <dbReference type="ARBA" id="ARBA00022827"/>
    </source>
</evidence>
<evidence type="ECO:0000256" key="6">
    <source>
        <dbReference type="ARBA" id="ARBA00023002"/>
    </source>
</evidence>
<feature type="domain" description="4Fe-4S ferredoxin-type" evidence="10">
    <location>
        <begin position="47"/>
        <end position="74"/>
    </location>
</feature>
<gene>
    <name evidence="12" type="ORF">GCM10009416_09770</name>
</gene>
<dbReference type="SUPFAM" id="SSF63380">
    <property type="entry name" value="Riboflavin synthase domain-like"/>
    <property type="match status" value="1"/>
</dbReference>
<dbReference type="PROSITE" id="PS51379">
    <property type="entry name" value="4FE4S_FER_2"/>
    <property type="match status" value="2"/>
</dbReference>
<dbReference type="PANTHER" id="PTHR43314">
    <property type="match status" value="1"/>
</dbReference>
<proteinExistence type="predicted"/>
<dbReference type="InterPro" id="IPR017938">
    <property type="entry name" value="Riboflavin_synthase-like_b-brl"/>
</dbReference>
<dbReference type="InterPro" id="IPR017634">
    <property type="entry name" value="Benzoyl_CoA_Oase_BoxA"/>
</dbReference>
<feature type="domain" description="4Fe-4S ferredoxin-type" evidence="10">
    <location>
        <begin position="16"/>
        <end position="45"/>
    </location>
</feature>
<keyword evidence="2 9" id="KW-0285">Flavoprotein</keyword>
<dbReference type="PRINTS" id="PR00371">
    <property type="entry name" value="FPNCR"/>
</dbReference>
<dbReference type="PIRSF" id="PIRSF000361">
    <property type="entry name" value="Frd-NADP+_RD"/>
    <property type="match status" value="1"/>
</dbReference>
<organism evidence="12 13">
    <name type="scientific">Craurococcus roseus</name>
    <dbReference type="NCBI Taxonomy" id="77585"/>
    <lineage>
        <taxon>Bacteria</taxon>
        <taxon>Pseudomonadati</taxon>
        <taxon>Pseudomonadota</taxon>
        <taxon>Alphaproteobacteria</taxon>
        <taxon>Acetobacterales</taxon>
        <taxon>Acetobacteraceae</taxon>
        <taxon>Craurococcus</taxon>
    </lineage>
</organism>
<reference evidence="12 13" key="1">
    <citation type="journal article" date="2019" name="Int. J. Syst. Evol. Microbiol.">
        <title>The Global Catalogue of Microorganisms (GCM) 10K type strain sequencing project: providing services to taxonomists for standard genome sequencing and annotation.</title>
        <authorList>
            <consortium name="The Broad Institute Genomics Platform"/>
            <consortium name="The Broad Institute Genome Sequencing Center for Infectious Disease"/>
            <person name="Wu L."/>
            <person name="Ma J."/>
        </authorList>
    </citation>
    <scope>NUCLEOTIDE SEQUENCE [LARGE SCALE GENOMIC DNA]</scope>
    <source>
        <strain evidence="12 13">JCM 9933</strain>
    </source>
</reference>
<keyword evidence="4 9" id="KW-0274">FAD</keyword>
<dbReference type="InterPro" id="IPR001709">
    <property type="entry name" value="Flavoprot_Pyr_Nucl_cyt_Rdtase"/>
</dbReference>
<evidence type="ECO:0000256" key="1">
    <source>
        <dbReference type="ARBA" id="ARBA00001974"/>
    </source>
</evidence>
<keyword evidence="3" id="KW-0479">Metal-binding</keyword>
<dbReference type="Gene3D" id="2.40.30.10">
    <property type="entry name" value="Translation factors"/>
    <property type="match status" value="1"/>
</dbReference>
<dbReference type="SUPFAM" id="SSF54862">
    <property type="entry name" value="4Fe-4S ferredoxins"/>
    <property type="match status" value="1"/>
</dbReference>
<evidence type="ECO:0000256" key="8">
    <source>
        <dbReference type="ARBA" id="ARBA00023014"/>
    </source>
</evidence>
<dbReference type="InterPro" id="IPR017927">
    <property type="entry name" value="FAD-bd_FR_type"/>
</dbReference>
<evidence type="ECO:0000259" key="11">
    <source>
        <dbReference type="PROSITE" id="PS51384"/>
    </source>
</evidence>
<keyword evidence="8" id="KW-0411">Iron-sulfur</keyword>
<dbReference type="PIRSF" id="PIRSF501177">
    <property type="entry name" value="BoxA"/>
    <property type="match status" value="1"/>
</dbReference>